<dbReference type="NCBIfam" id="TIGR01733">
    <property type="entry name" value="AA-adenyl-dom"/>
    <property type="match status" value="1"/>
</dbReference>
<dbReference type="Pfam" id="PF00668">
    <property type="entry name" value="Condensation"/>
    <property type="match status" value="2"/>
</dbReference>
<sequence>MKLTLPQLDVFFEQLLYPDTPIYNIGAKIEIKGEIQIETFKKAYREMINQHDAYRSFFRQSEDEVKKHIKEGEPRHLEWIDFSNETDAVSIAEHYMEKEFLIPFNVLEDDCLYRFVLIKCSNVHYYLFSVYHHIITDGWGTSLMFQRLIKNYNDILKFNTVQDQYPYEYSTFVTHDLAYQDSDEFYKDKQYWAERYSTLPPVIFNRKENKEYSVHESDRKELIVRREDYNKFIELGKKHNFSTFHGFLGLFFFYFGRINQSDDLAIGIPVLNRNSKAFKKTVGLFMGVSPLRMKLDYQANLLDLINNTKKQLMSDYRHQRYPLGKIVSDLKLFNEKNKLFNITLSYEKHNYADHFEGTQTTVIPLTNKSERSALAIYVREFDDNEDIKIDFDYNTEFFDEHSIEQCVRHIHHLIINIETLAAEPLNKLSFLSEEEKANIFSFNERFSFKGDTEKDDSKTFLDLFNEKVLEFSDKVAIADETISLSYAEANQISTRIADYLLHHHNDEKVVAVLLNRSVHMICTLMGIMKAGKAYIPLDPEFPVNRLQYILQDSKAQLLISEEDISLSLTDIETIFVSDIVNKNLSNKEVYITSKDTAYIIYTSGSTGNPKGVEIGHASLLNLLESINEKPGIDDKDTMYSVTTYSFDISILEFFTPLITGATLYVASEKTLRDPLATIQEIFEVKPSVIQATPSFFKRLLGVGWKPNSELKILCGGDLINNDLIEELLASCKELWNMYGPTETTIWSSTKKIESGTSPQNIGQPIKETSFYILDTDLNLLPMDTIGDIYIGGKGLAKGYYHNEELSLERFIKNPFRKEELMYKTGDVGKWNEQGEILFFGRSDHQVKIKGYRIELGDIENHLNTVENIEDSVVIVKEVEGENQLVAYLKTHTPIEISSLYEKLEEKLPYYMVPQYIFLIEEFPLTPNQKIDRKSLLMKDLPSDEPATSQIIEDAEMMQELKDIWQRILNYKKDIEDKDNFFELGGHSLLISRLVNVLNKKFSVQLTMKDVFENPDLSSLCHLILKKNNKNNLILKAPDHHIPLATPTQKNIWLACQKKEISPSYNMLMEFDVVGTMNIVILEKAVRQIISVTEILRTNFILKDEGVIQKIHSSEDIHFVLEINEVAKESEYKKVVDNYKSYCFDLEKELLLKMMILKVGEKYKVIFLIHHIIFDGISTGLFIKQLTSLYNNNSNQTLESLTGIQFRDYSNWYYQNADLENNGIFWKNYTKGYQYEAFVKKETVTAGSYQGNIFTIPLDLEVTQGLSGLAKEMKTTPYLLMLTSLLIFLRSISGKTDICIATIDSGRSAPQIESLLGVFIKSLLLRVTFGEEELGEMLRKVTQEFLKVTKYEEVSDHSFVKNNVDILFVTQDPELSYNTISDFADFSLQNIPQDTIYNKFPLIINVINEPEGIQVEISYIKSLYKEHIITDFSQAYTDFLKYLSTLRSEAELGYKEFFHSKNPVDIDFDF</sequence>
<dbReference type="PANTHER" id="PTHR45527">
    <property type="entry name" value="NONRIBOSOMAL PEPTIDE SYNTHETASE"/>
    <property type="match status" value="1"/>
</dbReference>
<dbReference type="Pfam" id="PF00550">
    <property type="entry name" value="PP-binding"/>
    <property type="match status" value="1"/>
</dbReference>
<dbReference type="InterPro" id="IPR020845">
    <property type="entry name" value="AMP-binding_CS"/>
</dbReference>
<dbReference type="InterPro" id="IPR036736">
    <property type="entry name" value="ACP-like_sf"/>
</dbReference>
<dbReference type="InterPro" id="IPR023213">
    <property type="entry name" value="CAT-like_dom_sf"/>
</dbReference>
<dbReference type="SUPFAM" id="SSF52777">
    <property type="entry name" value="CoA-dependent acyltransferases"/>
    <property type="match status" value="4"/>
</dbReference>
<feature type="domain" description="Carrier" evidence="1">
    <location>
        <begin position="951"/>
        <end position="1027"/>
    </location>
</feature>
<evidence type="ECO:0000313" key="2">
    <source>
        <dbReference type="EMBL" id="MBK1896211.1"/>
    </source>
</evidence>
<dbReference type="Gene3D" id="3.30.300.30">
    <property type="match status" value="1"/>
</dbReference>
<evidence type="ECO:0000313" key="3">
    <source>
        <dbReference type="Proteomes" id="UP000628669"/>
    </source>
</evidence>
<name>A0ABS1FUT8_9FLAO</name>
<dbReference type="RefSeq" id="WP_200245641.1">
    <property type="nucleotide sequence ID" value="NZ_JAENHK010000010.1"/>
</dbReference>
<dbReference type="CDD" id="cd05930">
    <property type="entry name" value="A_NRPS"/>
    <property type="match status" value="1"/>
</dbReference>
<dbReference type="InterPro" id="IPR009081">
    <property type="entry name" value="PP-bd_ACP"/>
</dbReference>
<dbReference type="Gene3D" id="2.30.38.10">
    <property type="entry name" value="Luciferase, Domain 3"/>
    <property type="match status" value="1"/>
</dbReference>
<dbReference type="InterPro" id="IPR001242">
    <property type="entry name" value="Condensation_dom"/>
</dbReference>
<dbReference type="EMBL" id="JAENHK010000010">
    <property type="protein sequence ID" value="MBK1896211.1"/>
    <property type="molecule type" value="Genomic_DNA"/>
</dbReference>
<evidence type="ECO:0000259" key="1">
    <source>
        <dbReference type="PROSITE" id="PS50075"/>
    </source>
</evidence>
<organism evidence="2 3">
    <name type="scientific">Chryseobacterium paridis</name>
    <dbReference type="NCBI Taxonomy" id="2800328"/>
    <lineage>
        <taxon>Bacteria</taxon>
        <taxon>Pseudomonadati</taxon>
        <taxon>Bacteroidota</taxon>
        <taxon>Flavobacteriia</taxon>
        <taxon>Flavobacteriales</taxon>
        <taxon>Weeksellaceae</taxon>
        <taxon>Chryseobacterium group</taxon>
        <taxon>Chryseobacterium</taxon>
    </lineage>
</organism>
<dbReference type="InterPro" id="IPR010071">
    <property type="entry name" value="AA_adenyl_dom"/>
</dbReference>
<proteinExistence type="predicted"/>
<dbReference type="PROSITE" id="PS00455">
    <property type="entry name" value="AMP_BINDING"/>
    <property type="match status" value="1"/>
</dbReference>
<gene>
    <name evidence="2" type="ORF">JHL15_10645</name>
</gene>
<dbReference type="PANTHER" id="PTHR45527:SF1">
    <property type="entry name" value="FATTY ACID SYNTHASE"/>
    <property type="match status" value="1"/>
</dbReference>
<reference evidence="3" key="1">
    <citation type="submission" date="2021-01" db="EMBL/GenBank/DDBJ databases">
        <title>Genome public.</title>
        <authorList>
            <person name="Liu C."/>
            <person name="Sun Q."/>
        </authorList>
    </citation>
    <scope>NUCLEOTIDE SEQUENCE [LARGE SCALE GENOMIC DNA]</scope>
    <source>
        <strain evidence="3">YIM B02567</strain>
    </source>
</reference>
<accession>A0ABS1FUT8</accession>
<keyword evidence="3" id="KW-1185">Reference proteome</keyword>
<dbReference type="Proteomes" id="UP000628669">
    <property type="component" value="Unassembled WGS sequence"/>
</dbReference>
<dbReference type="Gene3D" id="3.30.559.30">
    <property type="entry name" value="Nonribosomal peptide synthetase, condensation domain"/>
    <property type="match status" value="2"/>
</dbReference>
<protein>
    <submittedName>
        <fullName evidence="2">Amino acid adenylation domain-containing protein</fullName>
    </submittedName>
</protein>
<dbReference type="Gene3D" id="3.40.50.980">
    <property type="match status" value="2"/>
</dbReference>
<dbReference type="InterPro" id="IPR000873">
    <property type="entry name" value="AMP-dep_synth/lig_dom"/>
</dbReference>
<comment type="caution">
    <text evidence="2">The sequence shown here is derived from an EMBL/GenBank/DDBJ whole genome shotgun (WGS) entry which is preliminary data.</text>
</comment>
<dbReference type="SUPFAM" id="SSF47336">
    <property type="entry name" value="ACP-like"/>
    <property type="match status" value="1"/>
</dbReference>
<dbReference type="InterPro" id="IPR045851">
    <property type="entry name" value="AMP-bd_C_sf"/>
</dbReference>
<dbReference type="Gene3D" id="1.10.1200.10">
    <property type="entry name" value="ACP-like"/>
    <property type="match status" value="1"/>
</dbReference>
<dbReference type="Pfam" id="PF00501">
    <property type="entry name" value="AMP-binding"/>
    <property type="match status" value="1"/>
</dbReference>
<dbReference type="SUPFAM" id="SSF56801">
    <property type="entry name" value="Acetyl-CoA synthetase-like"/>
    <property type="match status" value="1"/>
</dbReference>
<dbReference type="PROSITE" id="PS50075">
    <property type="entry name" value="CARRIER"/>
    <property type="match status" value="1"/>
</dbReference>
<dbReference type="Gene3D" id="3.30.559.10">
    <property type="entry name" value="Chloramphenicol acetyltransferase-like domain"/>
    <property type="match status" value="2"/>
</dbReference>